<dbReference type="Gene3D" id="1.25.40.20">
    <property type="entry name" value="Ankyrin repeat-containing domain"/>
    <property type="match status" value="3"/>
</dbReference>
<evidence type="ECO:0000256" key="1">
    <source>
        <dbReference type="ARBA" id="ARBA00006988"/>
    </source>
</evidence>
<dbReference type="InterPro" id="IPR026590">
    <property type="entry name" value="Ssirtuin_cat_dom"/>
</dbReference>
<dbReference type="InterPro" id="IPR036770">
    <property type="entry name" value="Ankyrin_rpt-contain_sf"/>
</dbReference>
<evidence type="ECO:0000256" key="8">
    <source>
        <dbReference type="SAM" id="MobiDB-lite"/>
    </source>
</evidence>
<evidence type="ECO:0000256" key="2">
    <source>
        <dbReference type="ARBA" id="ARBA00022679"/>
    </source>
</evidence>
<feature type="repeat" description="ANK" evidence="6">
    <location>
        <begin position="115"/>
        <end position="139"/>
    </location>
</feature>
<dbReference type="PANTHER" id="PTHR24124">
    <property type="entry name" value="ANKYRIN REPEAT FAMILY A"/>
    <property type="match status" value="1"/>
</dbReference>
<dbReference type="InterPro" id="IPR002110">
    <property type="entry name" value="Ankyrin_rpt"/>
</dbReference>
<feature type="repeat" description="ANK" evidence="6">
    <location>
        <begin position="331"/>
        <end position="365"/>
    </location>
</feature>
<reference evidence="10 11" key="1">
    <citation type="submission" date="2015-12" db="EMBL/GenBank/DDBJ databases">
        <title>Dictyostelia acquired genes for synthesis and detection of signals that induce cell-type specialization by lateral gene transfer from prokaryotes.</title>
        <authorList>
            <person name="Gloeckner G."/>
            <person name="Schaap P."/>
        </authorList>
    </citation>
    <scope>NUCLEOTIDE SEQUENCE [LARGE SCALE GENOMIC DNA]</scope>
    <source>
        <strain evidence="10 11">TK</strain>
    </source>
</reference>
<gene>
    <name evidence="10" type="ORF">DLAC_07030</name>
</gene>
<dbReference type="InterPro" id="IPR026591">
    <property type="entry name" value="Sirtuin_cat_small_dom_sf"/>
</dbReference>
<proteinExistence type="inferred from homology"/>
<feature type="active site" description="Proton acceptor" evidence="7">
    <location>
        <position position="558"/>
    </location>
</feature>
<feature type="repeat" description="ANK" evidence="6">
    <location>
        <begin position="225"/>
        <end position="257"/>
    </location>
</feature>
<evidence type="ECO:0000259" key="9">
    <source>
        <dbReference type="PROSITE" id="PS50305"/>
    </source>
</evidence>
<dbReference type="EMBL" id="LODT01000031">
    <property type="protein sequence ID" value="KYQ92184.1"/>
    <property type="molecule type" value="Genomic_DNA"/>
</dbReference>
<keyword evidence="2" id="KW-0808">Transferase</keyword>
<dbReference type="OMA" id="DFRECDC"/>
<dbReference type="SUPFAM" id="SSF48403">
    <property type="entry name" value="Ankyrin repeat"/>
    <property type="match status" value="1"/>
</dbReference>
<evidence type="ECO:0000313" key="11">
    <source>
        <dbReference type="Proteomes" id="UP000076078"/>
    </source>
</evidence>
<evidence type="ECO:0000256" key="4">
    <source>
        <dbReference type="ARBA" id="ARBA00023027"/>
    </source>
</evidence>
<dbReference type="Pfam" id="PF02146">
    <property type="entry name" value="SIR2"/>
    <property type="match status" value="1"/>
</dbReference>
<dbReference type="GO" id="GO:0070403">
    <property type="term" value="F:NAD+ binding"/>
    <property type="evidence" value="ECO:0007669"/>
    <property type="project" value="InterPro"/>
</dbReference>
<dbReference type="STRING" id="361077.A0A151ZE70"/>
<dbReference type="PANTHER" id="PTHR24124:SF14">
    <property type="entry name" value="CHROMOSOME UNDETERMINED SCAFFOLD_25, WHOLE GENOME SHOTGUN SEQUENCE"/>
    <property type="match status" value="1"/>
</dbReference>
<feature type="domain" description="Deacetylase sirtuin-type" evidence="9">
    <location>
        <begin position="421"/>
        <end position="722"/>
    </location>
</feature>
<organism evidence="10 11">
    <name type="scientific">Tieghemostelium lacteum</name>
    <name type="common">Slime mold</name>
    <name type="synonym">Dictyostelium lacteum</name>
    <dbReference type="NCBI Taxonomy" id="361077"/>
    <lineage>
        <taxon>Eukaryota</taxon>
        <taxon>Amoebozoa</taxon>
        <taxon>Evosea</taxon>
        <taxon>Eumycetozoa</taxon>
        <taxon>Dictyostelia</taxon>
        <taxon>Dictyosteliales</taxon>
        <taxon>Raperosteliaceae</taxon>
        <taxon>Tieghemostelium</taxon>
    </lineage>
</organism>
<dbReference type="InParanoid" id="A0A151ZE70"/>
<evidence type="ECO:0000313" key="10">
    <source>
        <dbReference type="EMBL" id="KYQ92184.1"/>
    </source>
</evidence>
<dbReference type="PROSITE" id="PS50297">
    <property type="entry name" value="ANK_REP_REGION"/>
    <property type="match status" value="4"/>
</dbReference>
<keyword evidence="3" id="KW-0677">Repeat</keyword>
<dbReference type="Gene3D" id="3.30.1600.10">
    <property type="entry name" value="SIR2/SIRT2 'Small Domain"/>
    <property type="match status" value="1"/>
</dbReference>
<dbReference type="PROSITE" id="PS50088">
    <property type="entry name" value="ANK_REPEAT"/>
    <property type="match status" value="6"/>
</dbReference>
<feature type="repeat" description="ANK" evidence="6">
    <location>
        <begin position="292"/>
        <end position="330"/>
    </location>
</feature>
<dbReference type="AlphaFoldDB" id="A0A151ZE70"/>
<evidence type="ECO:0000256" key="7">
    <source>
        <dbReference type="PROSITE-ProRule" id="PRU00236"/>
    </source>
</evidence>
<sequence>MITGLLSKIAQTISDHYNNNNREETDNTETSSNNNNQQQKVKEDLPPEWDDLFCLCYDNEYEVVQELLKDEPSRINITDNTKSTVLHIVTAKGHINTLKVLLTHFNFDINTQNAKGHNPLIIAACNGNLEIFNMILEYGKHNLQLSSNNMETSLFFAVSNGHMEIVKKLLEYSQKVHDEKEHKEYLDSFNIHGVSPIHVAVLKNNMDLLKMLLESGADVNAYKKDGSTSLHIAAISGNAEAARVLLKNGANIMTANRFGSTPIHEACIKCQPEVVEVLLQHEKALVNLKDKDGSSPLHLACNLSQSNVQGNISVVKVLLSHGANINEQDNGCATPLHILACIGDKAIEVTKLLLHNGANPTLENVYGWTPIHHVSVDQMSHTQTNQVLIEWFVKNKPEFLESLDRKKPRAKVVNSEPATDTSTPEQLGQELFDKVISDIECGKIKKIVVLTGAGISTAAGIPTYRSADNSQNFQADINDGNKMFSFSMESIQKDPTLYCESLRKHFYPSECGQSKSTATHHFINNLQKRGVLLRVFTQNVDSLQEQTGLNDDYIVHAHGSLKSWRCSHCSEEYDKDSVWNTIVHGRVPYCKVLRCQQIIRPNVIFFGEGLPVEFHRRAIKDFRECDCVIVIGTSLTVYPFAGLLNDPPSHVPRILINKEVVGPFRSINDIQEDTQQQQEQQQQQNQQPKQLRITARPGGKYLVVLSDCDVGTTLFSNRLKLTQ</sequence>
<dbReference type="Pfam" id="PF12796">
    <property type="entry name" value="Ank_2"/>
    <property type="match status" value="2"/>
</dbReference>
<accession>A0A151ZE70</accession>
<feature type="repeat" description="ANK" evidence="6">
    <location>
        <begin position="192"/>
        <end position="224"/>
    </location>
</feature>
<keyword evidence="7" id="KW-0862">Zinc</keyword>
<feature type="repeat" description="ANK" evidence="6">
    <location>
        <begin position="149"/>
        <end position="181"/>
    </location>
</feature>
<dbReference type="InterPro" id="IPR003000">
    <property type="entry name" value="Sirtuin"/>
</dbReference>
<dbReference type="InterPro" id="IPR029035">
    <property type="entry name" value="DHS-like_NAD/FAD-binding_dom"/>
</dbReference>
<feature type="binding site" evidence="7">
    <location>
        <position position="566"/>
    </location>
    <ligand>
        <name>Zn(2+)</name>
        <dbReference type="ChEBI" id="CHEBI:29105"/>
    </ligand>
</feature>
<dbReference type="Pfam" id="PF00023">
    <property type="entry name" value="Ank"/>
    <property type="match status" value="2"/>
</dbReference>
<feature type="compositionally biased region" description="Low complexity" evidence="8">
    <location>
        <begin position="28"/>
        <end position="39"/>
    </location>
</feature>
<protein>
    <submittedName>
        <fullName evidence="10">Ankyrin repeat-containing protein</fullName>
    </submittedName>
</protein>
<dbReference type="Proteomes" id="UP000076078">
    <property type="component" value="Unassembled WGS sequence"/>
</dbReference>
<dbReference type="SMART" id="SM00248">
    <property type="entry name" value="ANK"/>
    <property type="match status" value="10"/>
</dbReference>
<evidence type="ECO:0000256" key="3">
    <source>
        <dbReference type="ARBA" id="ARBA00022737"/>
    </source>
</evidence>
<dbReference type="GO" id="GO:0005634">
    <property type="term" value="C:nucleus"/>
    <property type="evidence" value="ECO:0007669"/>
    <property type="project" value="TreeGrafter"/>
</dbReference>
<keyword evidence="11" id="KW-1185">Reference proteome</keyword>
<dbReference type="Gene3D" id="3.40.50.1220">
    <property type="entry name" value="TPP-binding domain"/>
    <property type="match status" value="1"/>
</dbReference>
<dbReference type="OrthoDB" id="420264at2759"/>
<keyword evidence="5 6" id="KW-0040">ANK repeat</keyword>
<evidence type="ECO:0000256" key="6">
    <source>
        <dbReference type="PROSITE-ProRule" id="PRU00023"/>
    </source>
</evidence>
<feature type="binding site" evidence="7">
    <location>
        <position position="590"/>
    </location>
    <ligand>
        <name>Zn(2+)</name>
        <dbReference type="ChEBI" id="CHEBI:29105"/>
    </ligand>
</feature>
<dbReference type="GO" id="GO:0046872">
    <property type="term" value="F:metal ion binding"/>
    <property type="evidence" value="ECO:0007669"/>
    <property type="project" value="UniProtKB-KW"/>
</dbReference>
<feature type="region of interest" description="Disordered" evidence="8">
    <location>
        <begin position="18"/>
        <end position="42"/>
    </location>
</feature>
<dbReference type="GO" id="GO:0016740">
    <property type="term" value="F:transferase activity"/>
    <property type="evidence" value="ECO:0007669"/>
    <property type="project" value="UniProtKB-KW"/>
</dbReference>
<comment type="caution">
    <text evidence="10">The sequence shown here is derived from an EMBL/GenBank/DDBJ whole genome shotgun (WGS) entry which is preliminary data.</text>
</comment>
<feature type="binding site" evidence="7">
    <location>
        <position position="595"/>
    </location>
    <ligand>
        <name>Zn(2+)</name>
        <dbReference type="ChEBI" id="CHEBI:29105"/>
    </ligand>
</feature>
<comment type="similarity">
    <text evidence="1">Belongs to the sirtuin family.</text>
</comment>
<keyword evidence="7" id="KW-0479">Metal-binding</keyword>
<dbReference type="PROSITE" id="PS50305">
    <property type="entry name" value="SIRTUIN"/>
    <property type="match status" value="1"/>
</dbReference>
<name>A0A151ZE70_TIELA</name>
<keyword evidence="4" id="KW-0520">NAD</keyword>
<dbReference type="GO" id="GO:0010468">
    <property type="term" value="P:regulation of gene expression"/>
    <property type="evidence" value="ECO:0007669"/>
    <property type="project" value="TreeGrafter"/>
</dbReference>
<feature type="compositionally biased region" description="Low complexity" evidence="8">
    <location>
        <begin position="672"/>
        <end position="687"/>
    </location>
</feature>
<evidence type="ECO:0000256" key="5">
    <source>
        <dbReference type="ARBA" id="ARBA00023043"/>
    </source>
</evidence>
<dbReference type="PRINTS" id="PR01415">
    <property type="entry name" value="ANKYRIN"/>
</dbReference>
<dbReference type="SUPFAM" id="SSF52467">
    <property type="entry name" value="DHS-like NAD/FAD-binding domain"/>
    <property type="match status" value="1"/>
</dbReference>
<feature type="region of interest" description="Disordered" evidence="8">
    <location>
        <begin position="672"/>
        <end position="691"/>
    </location>
</feature>
<feature type="binding site" evidence="7">
    <location>
        <position position="569"/>
    </location>
    <ligand>
        <name>Zn(2+)</name>
        <dbReference type="ChEBI" id="CHEBI:29105"/>
    </ligand>
</feature>